<proteinExistence type="predicted"/>
<dbReference type="AlphaFoldDB" id="A0A6A4HV49"/>
<protein>
    <submittedName>
        <fullName evidence="1">Uncharacterized protein</fullName>
    </submittedName>
</protein>
<reference evidence="1" key="1">
    <citation type="journal article" date="2019" name="Environ. Microbiol.">
        <title>Fungal ecological strategies reflected in gene transcription - a case study of two litter decomposers.</title>
        <authorList>
            <person name="Barbi F."/>
            <person name="Kohler A."/>
            <person name="Barry K."/>
            <person name="Baskaran P."/>
            <person name="Daum C."/>
            <person name="Fauchery L."/>
            <person name="Ihrmark K."/>
            <person name="Kuo A."/>
            <person name="LaButti K."/>
            <person name="Lipzen A."/>
            <person name="Morin E."/>
            <person name="Grigoriev I.V."/>
            <person name="Henrissat B."/>
            <person name="Lindahl B."/>
            <person name="Martin F."/>
        </authorList>
    </citation>
    <scope>NUCLEOTIDE SEQUENCE</scope>
    <source>
        <strain evidence="1">JB14</strain>
    </source>
</reference>
<organism evidence="1 2">
    <name type="scientific">Gymnopus androsaceus JB14</name>
    <dbReference type="NCBI Taxonomy" id="1447944"/>
    <lineage>
        <taxon>Eukaryota</taxon>
        <taxon>Fungi</taxon>
        <taxon>Dikarya</taxon>
        <taxon>Basidiomycota</taxon>
        <taxon>Agaricomycotina</taxon>
        <taxon>Agaricomycetes</taxon>
        <taxon>Agaricomycetidae</taxon>
        <taxon>Agaricales</taxon>
        <taxon>Marasmiineae</taxon>
        <taxon>Omphalotaceae</taxon>
        <taxon>Gymnopus</taxon>
    </lineage>
</organism>
<accession>A0A6A4HV49</accession>
<name>A0A6A4HV49_9AGAR</name>
<dbReference type="EMBL" id="ML769449">
    <property type="protein sequence ID" value="KAE9401138.1"/>
    <property type="molecule type" value="Genomic_DNA"/>
</dbReference>
<evidence type="ECO:0000313" key="2">
    <source>
        <dbReference type="Proteomes" id="UP000799118"/>
    </source>
</evidence>
<sequence length="174" mass="19297">CSKCPAVKLDSMSAPDALQHMGAHILKDVHLKDANQPCGLYLNTGGLCQIYLHKHLKAPTVIDMKQSRCQNLKSFSVKTAAEFKLGSPCTNHPLTCPLCPSDAPAVWKYNLVQHLENSHHVPNIKVYHKLYDLDPAESTLMKKHLDAKPRAKRLKGSLSAMKISVAHGTRMVLR</sequence>
<dbReference type="Proteomes" id="UP000799118">
    <property type="component" value="Unassembled WGS sequence"/>
</dbReference>
<evidence type="ECO:0000313" key="1">
    <source>
        <dbReference type="EMBL" id="KAE9401138.1"/>
    </source>
</evidence>
<keyword evidence="2" id="KW-1185">Reference proteome</keyword>
<feature type="non-terminal residue" evidence="1">
    <location>
        <position position="1"/>
    </location>
</feature>
<dbReference type="OrthoDB" id="3241874at2759"/>
<gene>
    <name evidence="1" type="ORF">BT96DRAFT_818334</name>
</gene>